<evidence type="ECO:0000313" key="6">
    <source>
        <dbReference type="EMBL" id="GAT55008.1"/>
    </source>
</evidence>
<protein>
    <recommendedName>
        <fullName evidence="5">RING-type domain-containing protein</fullName>
    </recommendedName>
</protein>
<reference evidence="6" key="1">
    <citation type="submission" date="2014-09" db="EMBL/GenBank/DDBJ databases">
        <title>Genome sequence of the luminous mushroom Mycena chlorophos for searching fungal bioluminescence genes.</title>
        <authorList>
            <person name="Tanaka Y."/>
            <person name="Kasuga D."/>
            <person name="Oba Y."/>
            <person name="Hase S."/>
            <person name="Sato K."/>
            <person name="Oba Y."/>
            <person name="Sakakibara Y."/>
        </authorList>
    </citation>
    <scope>NUCLEOTIDE SEQUENCE</scope>
</reference>
<organism evidence="6 7">
    <name type="scientific">Mycena chlorophos</name>
    <name type="common">Agaric fungus</name>
    <name type="synonym">Agaricus chlorophos</name>
    <dbReference type="NCBI Taxonomy" id="658473"/>
    <lineage>
        <taxon>Eukaryota</taxon>
        <taxon>Fungi</taxon>
        <taxon>Dikarya</taxon>
        <taxon>Basidiomycota</taxon>
        <taxon>Agaricomycotina</taxon>
        <taxon>Agaricomycetes</taxon>
        <taxon>Agaricomycetidae</taxon>
        <taxon>Agaricales</taxon>
        <taxon>Marasmiineae</taxon>
        <taxon>Mycenaceae</taxon>
        <taxon>Mycena</taxon>
    </lineage>
</organism>
<evidence type="ECO:0000256" key="1">
    <source>
        <dbReference type="ARBA" id="ARBA00022723"/>
    </source>
</evidence>
<keyword evidence="1" id="KW-0479">Metal-binding</keyword>
<feature type="domain" description="RING-type" evidence="5">
    <location>
        <begin position="82"/>
        <end position="121"/>
    </location>
</feature>
<dbReference type="Gene3D" id="3.30.40.10">
    <property type="entry name" value="Zinc/RING finger domain, C3HC4 (zinc finger)"/>
    <property type="match status" value="1"/>
</dbReference>
<dbReference type="PROSITE" id="PS50089">
    <property type="entry name" value="ZF_RING_2"/>
    <property type="match status" value="1"/>
</dbReference>
<evidence type="ECO:0000259" key="5">
    <source>
        <dbReference type="PROSITE" id="PS50089"/>
    </source>
</evidence>
<gene>
    <name evidence="6" type="ORF">MCHLO_11820</name>
</gene>
<dbReference type="InterPro" id="IPR013083">
    <property type="entry name" value="Znf_RING/FYVE/PHD"/>
</dbReference>
<proteinExistence type="predicted"/>
<dbReference type="Pfam" id="PF13923">
    <property type="entry name" value="zf-C3HC4_2"/>
    <property type="match status" value="1"/>
</dbReference>
<name>A0ABQ0LVA4_MYCCL</name>
<dbReference type="PROSITE" id="PS00518">
    <property type="entry name" value="ZF_RING_1"/>
    <property type="match status" value="1"/>
</dbReference>
<accession>A0ABQ0LVA4</accession>
<dbReference type="EMBL" id="DF848845">
    <property type="protein sequence ID" value="GAT55008.1"/>
    <property type="molecule type" value="Genomic_DNA"/>
</dbReference>
<evidence type="ECO:0000256" key="2">
    <source>
        <dbReference type="ARBA" id="ARBA00022771"/>
    </source>
</evidence>
<dbReference type="SUPFAM" id="SSF57850">
    <property type="entry name" value="RING/U-box"/>
    <property type="match status" value="1"/>
</dbReference>
<dbReference type="Proteomes" id="UP000815677">
    <property type="component" value="Unassembled WGS sequence"/>
</dbReference>
<dbReference type="InterPro" id="IPR001841">
    <property type="entry name" value="Znf_RING"/>
</dbReference>
<evidence type="ECO:0000313" key="7">
    <source>
        <dbReference type="Proteomes" id="UP000815677"/>
    </source>
</evidence>
<keyword evidence="3" id="KW-0862">Zinc</keyword>
<evidence type="ECO:0000256" key="4">
    <source>
        <dbReference type="PROSITE-ProRule" id="PRU00175"/>
    </source>
</evidence>
<sequence>MPRMAGFGPLVPHYRHRDAAAIAQRTKAHEHHSNTFTPPCLRRTHPYPPSLAELYVGKTRPPPITQETSSQLALPEHPEHLCGICKKIMSNPVKIPECPHTFCVVCLNEWLVQDNHCPECNENIFSRPRRDWETLKSIRQAYPTWQDTSVVIKAGFPYIIFPSEFRLVPKDAVHRLVRKPRQRRVQRKEESPEL</sequence>
<dbReference type="SMART" id="SM00184">
    <property type="entry name" value="RING"/>
    <property type="match status" value="1"/>
</dbReference>
<keyword evidence="7" id="KW-1185">Reference proteome</keyword>
<dbReference type="PANTHER" id="PTHR15315:SF26">
    <property type="entry name" value="E3 UBIQUITIN-PROTEIN LIGASE NRDP1"/>
    <property type="match status" value="1"/>
</dbReference>
<dbReference type="InterPro" id="IPR017907">
    <property type="entry name" value="Znf_RING_CS"/>
</dbReference>
<evidence type="ECO:0000256" key="3">
    <source>
        <dbReference type="ARBA" id="ARBA00022833"/>
    </source>
</evidence>
<dbReference type="PANTHER" id="PTHR15315">
    <property type="entry name" value="RING FINGER PROTEIN 41, 151"/>
    <property type="match status" value="1"/>
</dbReference>
<keyword evidence="2 4" id="KW-0863">Zinc-finger</keyword>